<feature type="domain" description="Helicase ATP-binding" evidence="8">
    <location>
        <begin position="126"/>
        <end position="286"/>
    </location>
</feature>
<dbReference type="InterPro" id="IPR001650">
    <property type="entry name" value="Helicase_C-like"/>
</dbReference>
<dbReference type="InterPro" id="IPR002464">
    <property type="entry name" value="DNA/RNA_helicase_DEAH_CS"/>
</dbReference>
<dbReference type="SMART" id="SM00487">
    <property type="entry name" value="DEXDc"/>
    <property type="match status" value="1"/>
</dbReference>
<comment type="catalytic activity">
    <reaction evidence="7">
        <text>ATP + H2O = ADP + phosphate + H(+)</text>
        <dbReference type="Rhea" id="RHEA:13065"/>
        <dbReference type="ChEBI" id="CHEBI:15377"/>
        <dbReference type="ChEBI" id="CHEBI:15378"/>
        <dbReference type="ChEBI" id="CHEBI:30616"/>
        <dbReference type="ChEBI" id="CHEBI:43474"/>
        <dbReference type="ChEBI" id="CHEBI:456216"/>
        <dbReference type="EC" id="3.6.4.13"/>
    </reaction>
</comment>
<dbReference type="Pfam" id="PF00271">
    <property type="entry name" value="Helicase_C"/>
    <property type="match status" value="1"/>
</dbReference>
<dbReference type="OrthoDB" id="10253254at2759"/>
<dbReference type="SMART" id="SM00490">
    <property type="entry name" value="HELICc"/>
    <property type="match status" value="1"/>
</dbReference>
<dbReference type="GO" id="GO:0016787">
    <property type="term" value="F:hydrolase activity"/>
    <property type="evidence" value="ECO:0007669"/>
    <property type="project" value="UniProtKB-KW"/>
</dbReference>
<reference evidence="10 11" key="1">
    <citation type="submission" date="2015-08" db="EMBL/GenBank/DDBJ databases">
        <title>Next Generation Sequencing and Analysis of the Genome of Puccinia sorghi L Schw, the Causal Agent of Maize Common Rust.</title>
        <authorList>
            <person name="Rochi L."/>
            <person name="Burguener G."/>
            <person name="Darino M."/>
            <person name="Turjanski A."/>
            <person name="Kreff E."/>
            <person name="Dieguez M.J."/>
            <person name="Sacco F."/>
        </authorList>
    </citation>
    <scope>NUCLEOTIDE SEQUENCE [LARGE SCALE GENOMIC DNA]</scope>
    <source>
        <strain evidence="10 11">RO10H11247</strain>
    </source>
</reference>
<evidence type="ECO:0000256" key="7">
    <source>
        <dbReference type="ARBA" id="ARBA00047984"/>
    </source>
</evidence>
<evidence type="ECO:0000313" key="11">
    <source>
        <dbReference type="Proteomes" id="UP000037035"/>
    </source>
</evidence>
<dbReference type="InterPro" id="IPR011545">
    <property type="entry name" value="DEAD/DEAH_box_helicase_dom"/>
</dbReference>
<dbReference type="InterPro" id="IPR007502">
    <property type="entry name" value="Helicase-assoc_dom"/>
</dbReference>
<keyword evidence="4" id="KW-0378">Hydrolase</keyword>
<keyword evidence="3" id="KW-0547">Nucleotide-binding</keyword>
<dbReference type="EMBL" id="LAVV01011441">
    <property type="protein sequence ID" value="KNZ47784.1"/>
    <property type="molecule type" value="Genomic_DNA"/>
</dbReference>
<dbReference type="InterPro" id="IPR048333">
    <property type="entry name" value="HA2_WH"/>
</dbReference>
<evidence type="ECO:0000256" key="1">
    <source>
        <dbReference type="ARBA" id="ARBA00008792"/>
    </source>
</evidence>
<evidence type="ECO:0000313" key="10">
    <source>
        <dbReference type="EMBL" id="KNZ47784.1"/>
    </source>
</evidence>
<dbReference type="InterPro" id="IPR014001">
    <property type="entry name" value="Helicase_ATP-bd"/>
</dbReference>
<keyword evidence="11" id="KW-1185">Reference proteome</keyword>
<sequence>MNQNQIDERDTQVIWVLMGYLVNELNVTLRLPEGALVKERARRSPECTLAGVVPRHGSPHLPLRASGQMAFWKPGTSAPENKTDASDDVNFLGSSLDRAADRAPALVLTAAPTLRLPILAHRRSLLYAIEKFGFTILIGQTGSGKSTQLPQFLHEADWTADGRQVAICEPRRIAATSLASRVAAEAGWVLGEQVGYAIRFEELTKHTDLTDGMLFRELLLDPLLSRYSVVVVDEAHERSCYTDLLLSVLKKIQVIRKDLRVVVCSATLDAEHLRDFFNAPSALHSREDNATIVSIEGRMYPVEIAYLEQPTENYITSAVVTVMEIHLTQPRGDILVFLTGKEEIDEVSSQLLERSQELRAGSLEMSIIPFHAALPPEEQLWAFQPARNRDSRKVIIATNVAEASVTIEGIKYVVDSGLVKLRKFDVNRGIDVLTVCPVSKASAIQRAGRAGRTSPGKCFRLYTEEDYNSLAQQTEPEICRTELTTVILQLKALGIDNVVKGFEFLDPPSSLLVERALEFLFALGALDESGRLTNELGLKMAEMPVEPMMAKTNVFVGGNMEEVNQILHRPFIATEGDHFTYLNVFNSFVKDGRSSAKWCAKHRLNFKALSRAINIRGQLVKYLKKFGIGLVSCGADSQKVRKCLVSGYFKNVALMKDDGSYRSCRDGNIMFVHPSSVMFNRKPETGFCGYQSCTMGDHNDWLPCFQVLHFNPTSLAQQYTI</sequence>
<dbReference type="CDD" id="cd18791">
    <property type="entry name" value="SF2_C_RHA"/>
    <property type="match status" value="1"/>
</dbReference>
<dbReference type="FunFam" id="3.40.50.300:FF:000578">
    <property type="entry name" value="probable ATP-dependent RNA helicase DHX35"/>
    <property type="match status" value="1"/>
</dbReference>
<dbReference type="InterPro" id="IPR027417">
    <property type="entry name" value="P-loop_NTPase"/>
</dbReference>
<dbReference type="Proteomes" id="UP000037035">
    <property type="component" value="Unassembled WGS sequence"/>
</dbReference>
<dbReference type="GO" id="GO:0005524">
    <property type="term" value="F:ATP binding"/>
    <property type="evidence" value="ECO:0007669"/>
    <property type="project" value="UniProtKB-KW"/>
</dbReference>
<dbReference type="VEuPathDB" id="FungiDB:VP01_614g4"/>
<dbReference type="GO" id="GO:0003723">
    <property type="term" value="F:RNA binding"/>
    <property type="evidence" value="ECO:0007669"/>
    <property type="project" value="TreeGrafter"/>
</dbReference>
<evidence type="ECO:0000256" key="5">
    <source>
        <dbReference type="ARBA" id="ARBA00022806"/>
    </source>
</evidence>
<dbReference type="InterPro" id="IPR011709">
    <property type="entry name" value="DEAD-box_helicase_OB_fold"/>
</dbReference>
<dbReference type="GO" id="GO:0003724">
    <property type="term" value="F:RNA helicase activity"/>
    <property type="evidence" value="ECO:0007669"/>
    <property type="project" value="UniProtKB-EC"/>
</dbReference>
<dbReference type="SUPFAM" id="SSF52540">
    <property type="entry name" value="P-loop containing nucleoside triphosphate hydrolases"/>
    <property type="match status" value="1"/>
</dbReference>
<evidence type="ECO:0000256" key="6">
    <source>
        <dbReference type="ARBA" id="ARBA00022840"/>
    </source>
</evidence>
<dbReference type="EC" id="3.6.4.13" evidence="2"/>
<dbReference type="PROSITE" id="PS51194">
    <property type="entry name" value="HELICASE_CTER"/>
    <property type="match status" value="1"/>
</dbReference>
<dbReference type="Pfam" id="PF00270">
    <property type="entry name" value="DEAD"/>
    <property type="match status" value="1"/>
</dbReference>
<dbReference type="Gene3D" id="3.40.50.300">
    <property type="entry name" value="P-loop containing nucleotide triphosphate hydrolases"/>
    <property type="match status" value="2"/>
</dbReference>
<dbReference type="Pfam" id="PF07717">
    <property type="entry name" value="OB_NTP_bind"/>
    <property type="match status" value="1"/>
</dbReference>
<accession>A0A0L6UGU3</accession>
<evidence type="ECO:0000256" key="2">
    <source>
        <dbReference type="ARBA" id="ARBA00012552"/>
    </source>
</evidence>
<dbReference type="PANTHER" id="PTHR18934">
    <property type="entry name" value="ATP-DEPENDENT RNA HELICASE"/>
    <property type="match status" value="1"/>
</dbReference>
<dbReference type="AlphaFoldDB" id="A0A0L6UGU3"/>
<keyword evidence="5" id="KW-0347">Helicase</keyword>
<evidence type="ECO:0000259" key="8">
    <source>
        <dbReference type="PROSITE" id="PS51192"/>
    </source>
</evidence>
<dbReference type="SMART" id="SM00847">
    <property type="entry name" value="HA2"/>
    <property type="match status" value="1"/>
</dbReference>
<name>A0A0L6UGU3_9BASI</name>
<keyword evidence="6" id="KW-0067">ATP-binding</keyword>
<gene>
    <name evidence="10" type="ORF">VP01_614g4</name>
</gene>
<evidence type="ECO:0000259" key="9">
    <source>
        <dbReference type="PROSITE" id="PS51194"/>
    </source>
</evidence>
<dbReference type="FunFam" id="3.40.50.300:FF:001279">
    <property type="entry name" value="ATP-dependent RNA helicase DEAH12 chloroplastic"/>
    <property type="match status" value="1"/>
</dbReference>
<dbReference type="PANTHER" id="PTHR18934:SF136">
    <property type="entry name" value="ATP-DEPENDENT RNA HELICASE DHX35-RELATED"/>
    <property type="match status" value="1"/>
</dbReference>
<comment type="similarity">
    <text evidence="1">Belongs to the DEAD box helicase family. DEAH subfamily.</text>
</comment>
<proteinExistence type="inferred from homology"/>
<organism evidence="10 11">
    <name type="scientific">Puccinia sorghi</name>
    <dbReference type="NCBI Taxonomy" id="27349"/>
    <lineage>
        <taxon>Eukaryota</taxon>
        <taxon>Fungi</taxon>
        <taxon>Dikarya</taxon>
        <taxon>Basidiomycota</taxon>
        <taxon>Pucciniomycotina</taxon>
        <taxon>Pucciniomycetes</taxon>
        <taxon>Pucciniales</taxon>
        <taxon>Pucciniaceae</taxon>
        <taxon>Puccinia</taxon>
    </lineage>
</organism>
<dbReference type="PROSITE" id="PS00690">
    <property type="entry name" value="DEAH_ATP_HELICASE"/>
    <property type="match status" value="1"/>
</dbReference>
<evidence type="ECO:0000256" key="3">
    <source>
        <dbReference type="ARBA" id="ARBA00022741"/>
    </source>
</evidence>
<dbReference type="Gene3D" id="1.10.10.2130">
    <property type="entry name" value="DEAH helicase family, winged-helix domain"/>
    <property type="match status" value="1"/>
</dbReference>
<feature type="domain" description="Helicase C-terminal" evidence="9">
    <location>
        <begin position="314"/>
        <end position="494"/>
    </location>
</feature>
<comment type="caution">
    <text evidence="10">The sequence shown here is derived from an EMBL/GenBank/DDBJ whole genome shotgun (WGS) entry which is preliminary data.</text>
</comment>
<dbReference type="Pfam" id="PF04408">
    <property type="entry name" value="WHD_HA2"/>
    <property type="match status" value="1"/>
</dbReference>
<dbReference type="PROSITE" id="PS51192">
    <property type="entry name" value="HELICASE_ATP_BIND_1"/>
    <property type="match status" value="1"/>
</dbReference>
<dbReference type="InterPro" id="IPR042035">
    <property type="entry name" value="DEAH_win-hel_dom"/>
</dbReference>
<dbReference type="STRING" id="27349.A0A0L6UGU3"/>
<dbReference type="GO" id="GO:0071013">
    <property type="term" value="C:catalytic step 2 spliceosome"/>
    <property type="evidence" value="ECO:0007669"/>
    <property type="project" value="TreeGrafter"/>
</dbReference>
<protein>
    <recommendedName>
        <fullName evidence="2">RNA helicase</fullName>
        <ecNumber evidence="2">3.6.4.13</ecNumber>
    </recommendedName>
</protein>
<evidence type="ECO:0000256" key="4">
    <source>
        <dbReference type="ARBA" id="ARBA00022801"/>
    </source>
</evidence>